<dbReference type="PANTHER" id="PTHR11827">
    <property type="entry name" value="SOLUTE CARRIER FAMILY 12, CATION COTRANSPORTERS"/>
    <property type="match status" value="1"/>
</dbReference>
<dbReference type="AlphaFoldDB" id="A0A7R9M1Z6"/>
<comment type="subcellular location">
    <subcellularLocation>
        <location evidence="1">Membrane</location>
        <topology evidence="1">Multi-pass membrane protein</topology>
    </subcellularLocation>
</comment>
<evidence type="ECO:0000313" key="6">
    <source>
        <dbReference type="EMBL" id="CAD7650936.1"/>
    </source>
</evidence>
<dbReference type="EMBL" id="CAJPIZ010054604">
    <property type="protein sequence ID" value="CAG2123153.1"/>
    <property type="molecule type" value="Genomic_DNA"/>
</dbReference>
<dbReference type="PANTHER" id="PTHR11827:SF103">
    <property type="entry name" value="SODIUM CHLORIDE COTRANSPORTER 69, ISOFORM E"/>
    <property type="match status" value="1"/>
</dbReference>
<dbReference type="Proteomes" id="UP000759131">
    <property type="component" value="Unassembled WGS sequence"/>
</dbReference>
<proteinExistence type="predicted"/>
<keyword evidence="3" id="KW-1133">Transmembrane helix</keyword>
<keyword evidence="2" id="KW-0812">Transmembrane</keyword>
<dbReference type="Pfam" id="PF03522">
    <property type="entry name" value="SLC12"/>
    <property type="match status" value="1"/>
</dbReference>
<dbReference type="InterPro" id="IPR018491">
    <property type="entry name" value="SLC12_C"/>
</dbReference>
<name>A0A7R9M1Z6_9ACAR</name>
<dbReference type="GO" id="GO:0055078">
    <property type="term" value="P:sodium ion homeostasis"/>
    <property type="evidence" value="ECO:0007669"/>
    <property type="project" value="TreeGrafter"/>
</dbReference>
<dbReference type="GO" id="GO:0016020">
    <property type="term" value="C:membrane"/>
    <property type="evidence" value="ECO:0007669"/>
    <property type="project" value="UniProtKB-SubCell"/>
</dbReference>
<feature type="domain" description="SLC12A transporter C-terminal" evidence="5">
    <location>
        <begin position="1"/>
        <end position="99"/>
    </location>
</feature>
<evidence type="ECO:0000256" key="2">
    <source>
        <dbReference type="ARBA" id="ARBA00022692"/>
    </source>
</evidence>
<reference evidence="6" key="1">
    <citation type="submission" date="2020-11" db="EMBL/GenBank/DDBJ databases">
        <authorList>
            <person name="Tran Van P."/>
        </authorList>
    </citation>
    <scope>NUCLEOTIDE SEQUENCE</scope>
</reference>
<dbReference type="GO" id="GO:0055064">
    <property type="term" value="P:chloride ion homeostasis"/>
    <property type="evidence" value="ECO:0007669"/>
    <property type="project" value="TreeGrafter"/>
</dbReference>
<dbReference type="GO" id="GO:1990573">
    <property type="term" value="P:potassium ion import across plasma membrane"/>
    <property type="evidence" value="ECO:0007669"/>
    <property type="project" value="TreeGrafter"/>
</dbReference>
<dbReference type="InterPro" id="IPR004842">
    <property type="entry name" value="SLC12A_fam"/>
</dbReference>
<dbReference type="GO" id="GO:0055075">
    <property type="term" value="P:potassium ion homeostasis"/>
    <property type="evidence" value="ECO:0007669"/>
    <property type="project" value="TreeGrafter"/>
</dbReference>
<evidence type="ECO:0000256" key="1">
    <source>
        <dbReference type="ARBA" id="ARBA00004141"/>
    </source>
</evidence>
<organism evidence="6">
    <name type="scientific">Medioppia subpectinata</name>
    <dbReference type="NCBI Taxonomy" id="1979941"/>
    <lineage>
        <taxon>Eukaryota</taxon>
        <taxon>Metazoa</taxon>
        <taxon>Ecdysozoa</taxon>
        <taxon>Arthropoda</taxon>
        <taxon>Chelicerata</taxon>
        <taxon>Arachnida</taxon>
        <taxon>Acari</taxon>
        <taxon>Acariformes</taxon>
        <taxon>Sarcoptiformes</taxon>
        <taxon>Oribatida</taxon>
        <taxon>Brachypylina</taxon>
        <taxon>Oppioidea</taxon>
        <taxon>Oppiidae</taxon>
        <taxon>Medioppia</taxon>
    </lineage>
</organism>
<sequence length="118" mass="13442">MATLLSKFRIDYSDVIVIPDIVKAPQESTKRQFKEMISKWRVKDNESNNCETIGNKSDSEVNEQLVITESELVALKDKNNRQMRLRDLLNSYSKESSLIDTSDAEEGDVFCATIYGMA</sequence>
<dbReference type="GO" id="GO:0006884">
    <property type="term" value="P:cell volume homeostasis"/>
    <property type="evidence" value="ECO:0007669"/>
    <property type="project" value="TreeGrafter"/>
</dbReference>
<keyword evidence="7" id="KW-1185">Reference proteome</keyword>
<evidence type="ECO:0000259" key="5">
    <source>
        <dbReference type="Pfam" id="PF03522"/>
    </source>
</evidence>
<dbReference type="OrthoDB" id="2020542at2759"/>
<evidence type="ECO:0000313" key="7">
    <source>
        <dbReference type="Proteomes" id="UP000759131"/>
    </source>
</evidence>
<evidence type="ECO:0000256" key="4">
    <source>
        <dbReference type="ARBA" id="ARBA00023136"/>
    </source>
</evidence>
<gene>
    <name evidence="6" type="ORF">OSB1V03_LOCUS23098</name>
</gene>
<keyword evidence="4" id="KW-0472">Membrane</keyword>
<evidence type="ECO:0000256" key="3">
    <source>
        <dbReference type="ARBA" id="ARBA00022989"/>
    </source>
</evidence>
<dbReference type="GO" id="GO:0008511">
    <property type="term" value="F:sodium:potassium:chloride symporter activity"/>
    <property type="evidence" value="ECO:0007669"/>
    <property type="project" value="TreeGrafter"/>
</dbReference>
<accession>A0A7R9M1Z6</accession>
<protein>
    <recommendedName>
        <fullName evidence="5">SLC12A transporter C-terminal domain-containing protein</fullName>
    </recommendedName>
</protein>
<dbReference type="EMBL" id="OC909179">
    <property type="protein sequence ID" value="CAD7650936.1"/>
    <property type="molecule type" value="Genomic_DNA"/>
</dbReference>